<reference evidence="7" key="2">
    <citation type="journal article" date="2021" name="Sci. Data">
        <title>Chromosome-scale genome sequencing, assembly and annotation of six genomes from subfamily Leishmaniinae.</title>
        <authorList>
            <person name="Almutairi H."/>
            <person name="Urbaniak M.D."/>
            <person name="Bates M.D."/>
            <person name="Jariyapan N."/>
            <person name="Kwakye-Nuako G."/>
            <person name="Thomaz Soccol V."/>
            <person name="Al-Salem W.S."/>
            <person name="Dillon R.J."/>
            <person name="Bates P.A."/>
            <person name="Gatherer D."/>
        </authorList>
    </citation>
    <scope>NUCLEOTIDE SEQUENCE [LARGE SCALE GENOMIC DNA]</scope>
</reference>
<dbReference type="Proteomes" id="UP000674143">
    <property type="component" value="Unassembled WGS sequence"/>
</dbReference>
<feature type="transmembrane region" description="Helical" evidence="5">
    <location>
        <begin position="135"/>
        <end position="167"/>
    </location>
</feature>
<sequence>MTTITEWMVLEKERQNAARREALNIRSQRVSHLVEPDPNFPPECCCVKPIIYHNIREQVPIPQQRFMYILAGLYITLIALIIWNIVAALVAFTSGGSTSHFGLSFLYLLGLPGAWIAWYYNVYCAIVYSSRPRQLLALLGLLIGVGFDVWMAVGVVGFGGCGWFYALSLRDKVASFVLVLLSAILWSLHGFTLCVMMLRYWRVSGGLLKNAASIYRESIV</sequence>
<dbReference type="GO" id="GO:0032588">
    <property type="term" value="C:trans-Golgi network membrane"/>
    <property type="evidence" value="ECO:0007669"/>
    <property type="project" value="TreeGrafter"/>
</dbReference>
<dbReference type="Pfam" id="PF04144">
    <property type="entry name" value="SCAMP"/>
    <property type="match status" value="1"/>
</dbReference>
<evidence type="ECO:0000256" key="2">
    <source>
        <dbReference type="ARBA" id="ARBA00022692"/>
    </source>
</evidence>
<dbReference type="RefSeq" id="XP_067059419.1">
    <property type="nucleotide sequence ID" value="XM_067203728.1"/>
</dbReference>
<dbReference type="KEGG" id="loi:92357662"/>
<accession>A0A836G565</accession>
<dbReference type="PANTHER" id="PTHR10687">
    <property type="entry name" value="SECRETORY CARRIER-ASSOCIATED MEMBRANE PROTEIN SCAMP"/>
    <property type="match status" value="1"/>
</dbReference>
<evidence type="ECO:0000313" key="7">
    <source>
        <dbReference type="Proteomes" id="UP000674143"/>
    </source>
</evidence>
<keyword evidence="3 5" id="KW-1133">Transmembrane helix</keyword>
<dbReference type="AlphaFoldDB" id="A0A836G565"/>
<comment type="subcellular location">
    <subcellularLocation>
        <location evidence="1">Membrane</location>
        <topology evidence="1">Multi-pass membrane protein</topology>
    </subcellularLocation>
</comment>
<evidence type="ECO:0000256" key="1">
    <source>
        <dbReference type="ARBA" id="ARBA00004141"/>
    </source>
</evidence>
<comment type="caution">
    <text evidence="6">The sequence shown here is derived from an EMBL/GenBank/DDBJ whole genome shotgun (WGS) entry which is preliminary data.</text>
</comment>
<evidence type="ECO:0000256" key="3">
    <source>
        <dbReference type="ARBA" id="ARBA00022989"/>
    </source>
</evidence>
<dbReference type="PANTHER" id="PTHR10687:SF2">
    <property type="entry name" value="SECRETORY CARRIER-ASSOCIATED MEMBRANE PROTEIN"/>
    <property type="match status" value="1"/>
</dbReference>
<dbReference type="EMBL" id="JAFHLR010000035">
    <property type="protein sequence ID" value="KAG5466529.1"/>
    <property type="molecule type" value="Genomic_DNA"/>
</dbReference>
<keyword evidence="7" id="KW-1185">Reference proteome</keyword>
<evidence type="ECO:0000313" key="6">
    <source>
        <dbReference type="EMBL" id="KAG5466529.1"/>
    </source>
</evidence>
<dbReference type="GeneID" id="92357662"/>
<evidence type="ECO:0000256" key="4">
    <source>
        <dbReference type="ARBA" id="ARBA00023136"/>
    </source>
</evidence>
<feature type="transmembrane region" description="Helical" evidence="5">
    <location>
        <begin position="66"/>
        <end position="92"/>
    </location>
</feature>
<keyword evidence="2 5" id="KW-0812">Transmembrane</keyword>
<protein>
    <recommendedName>
        <fullName evidence="8">Membrane-trafficking protein</fullName>
    </recommendedName>
</protein>
<dbReference type="GO" id="GO:0055038">
    <property type="term" value="C:recycling endosome membrane"/>
    <property type="evidence" value="ECO:0007669"/>
    <property type="project" value="TreeGrafter"/>
</dbReference>
<evidence type="ECO:0000256" key="5">
    <source>
        <dbReference type="SAM" id="Phobius"/>
    </source>
</evidence>
<dbReference type="InterPro" id="IPR007273">
    <property type="entry name" value="SCAMP"/>
</dbReference>
<feature type="transmembrane region" description="Helical" evidence="5">
    <location>
        <begin position="173"/>
        <end position="198"/>
    </location>
</feature>
<feature type="transmembrane region" description="Helical" evidence="5">
    <location>
        <begin position="104"/>
        <end position="123"/>
    </location>
</feature>
<dbReference type="GO" id="GO:0015031">
    <property type="term" value="P:protein transport"/>
    <property type="evidence" value="ECO:0007669"/>
    <property type="project" value="InterPro"/>
</dbReference>
<keyword evidence="4 5" id="KW-0472">Membrane</keyword>
<proteinExistence type="predicted"/>
<dbReference type="SMR" id="A0A836G565"/>
<evidence type="ECO:0008006" key="8">
    <source>
        <dbReference type="Google" id="ProtNLM"/>
    </source>
</evidence>
<reference evidence="7" key="1">
    <citation type="journal article" date="2021" name="Microbiol. Resour. Announc.">
        <title>LGAAP: Leishmaniinae Genome Assembly and Annotation Pipeline.</title>
        <authorList>
            <person name="Almutairi H."/>
            <person name="Urbaniak M.D."/>
            <person name="Bates M.D."/>
            <person name="Jariyapan N."/>
            <person name="Kwakye-Nuako G."/>
            <person name="Thomaz-Soccol V."/>
            <person name="Al-Salem W.S."/>
            <person name="Dillon R.J."/>
            <person name="Bates P.A."/>
            <person name="Gatherer D."/>
        </authorList>
    </citation>
    <scope>NUCLEOTIDE SEQUENCE [LARGE SCALE GENOMIC DNA]</scope>
</reference>
<organism evidence="6 7">
    <name type="scientific">Leishmania orientalis</name>
    <dbReference type="NCBI Taxonomy" id="2249476"/>
    <lineage>
        <taxon>Eukaryota</taxon>
        <taxon>Discoba</taxon>
        <taxon>Euglenozoa</taxon>
        <taxon>Kinetoplastea</taxon>
        <taxon>Metakinetoplastina</taxon>
        <taxon>Trypanosomatida</taxon>
        <taxon>Trypanosomatidae</taxon>
        <taxon>Leishmaniinae</taxon>
        <taxon>Leishmania</taxon>
    </lineage>
</organism>
<gene>
    <name evidence="6" type="ORF">LSCM4_01681</name>
</gene>
<name>A0A836G565_9TRYP</name>